<evidence type="ECO:0000256" key="2">
    <source>
        <dbReference type="ARBA" id="ARBA00022729"/>
    </source>
</evidence>
<dbReference type="GO" id="GO:0045493">
    <property type="term" value="P:xylan catabolic process"/>
    <property type="evidence" value="ECO:0007669"/>
    <property type="project" value="InterPro"/>
</dbReference>
<evidence type="ECO:0000256" key="3">
    <source>
        <dbReference type="ARBA" id="ARBA00022801"/>
    </source>
</evidence>
<evidence type="ECO:0000256" key="1">
    <source>
        <dbReference type="ARBA" id="ARBA00005336"/>
    </source>
</evidence>
<evidence type="ECO:0000256" key="4">
    <source>
        <dbReference type="ARBA" id="ARBA00023295"/>
    </source>
</evidence>
<dbReference type="SUPFAM" id="SSF52279">
    <property type="entry name" value="Beta-D-glucan exohydrolase, C-terminal domain"/>
    <property type="match status" value="1"/>
</dbReference>
<protein>
    <recommendedName>
        <fullName evidence="9">Fibronectin type III-like domain-containing protein</fullName>
    </recommendedName>
</protein>
<dbReference type="InterPro" id="IPR001764">
    <property type="entry name" value="Glyco_hydro_3_N"/>
</dbReference>
<dbReference type="InterPro" id="IPR036962">
    <property type="entry name" value="Glyco_hydro_3_N_sf"/>
</dbReference>
<proteinExistence type="inferred from homology"/>
<dbReference type="Proteomes" id="UP000266841">
    <property type="component" value="Unassembled WGS sequence"/>
</dbReference>
<dbReference type="GO" id="GO:0031222">
    <property type="term" value="P:arabinan catabolic process"/>
    <property type="evidence" value="ECO:0007669"/>
    <property type="project" value="TreeGrafter"/>
</dbReference>
<feature type="domain" description="Glycoside hydrolase family 3 N-terminal" evidence="5">
    <location>
        <begin position="73"/>
        <end position="148"/>
    </location>
</feature>
<dbReference type="GO" id="GO:0046556">
    <property type="term" value="F:alpha-L-arabinofuranosidase activity"/>
    <property type="evidence" value="ECO:0007669"/>
    <property type="project" value="TreeGrafter"/>
</dbReference>
<feature type="domain" description="Glycoside hydrolase family 3 C-terminal" evidence="6">
    <location>
        <begin position="215"/>
        <end position="439"/>
    </location>
</feature>
<evidence type="ECO:0008006" key="9">
    <source>
        <dbReference type="Google" id="ProtNLM"/>
    </source>
</evidence>
<reference evidence="7 8" key="1">
    <citation type="journal article" date="2012" name="Genome Biol.">
        <title>Genome and low-iron response of an oceanic diatom adapted to chronic iron limitation.</title>
        <authorList>
            <person name="Lommer M."/>
            <person name="Specht M."/>
            <person name="Roy A.S."/>
            <person name="Kraemer L."/>
            <person name="Andreson R."/>
            <person name="Gutowska M.A."/>
            <person name="Wolf J."/>
            <person name="Bergner S.V."/>
            <person name="Schilhabel M.B."/>
            <person name="Klostermeier U.C."/>
            <person name="Beiko R.G."/>
            <person name="Rosenstiel P."/>
            <person name="Hippler M."/>
            <person name="Laroche J."/>
        </authorList>
    </citation>
    <scope>NUCLEOTIDE SEQUENCE [LARGE SCALE GENOMIC DNA]</scope>
    <source>
        <strain evidence="7 8">CCMP1005</strain>
    </source>
</reference>
<dbReference type="EMBL" id="AGNL01003058">
    <property type="protein sequence ID" value="EJK75223.1"/>
    <property type="molecule type" value="Genomic_DNA"/>
</dbReference>
<dbReference type="InterPro" id="IPR017853">
    <property type="entry name" value="GH"/>
</dbReference>
<dbReference type="Gene3D" id="3.40.50.1700">
    <property type="entry name" value="Glycoside hydrolase family 3 C-terminal domain"/>
    <property type="match status" value="1"/>
</dbReference>
<accession>K0T961</accession>
<dbReference type="InterPro" id="IPR002772">
    <property type="entry name" value="Glyco_hydro_3_C"/>
</dbReference>
<keyword evidence="2" id="KW-0732">Signal</keyword>
<name>K0T961_THAOC</name>
<feature type="non-terminal residue" evidence="7">
    <location>
        <position position="1"/>
    </location>
</feature>
<dbReference type="InterPro" id="IPR013783">
    <property type="entry name" value="Ig-like_fold"/>
</dbReference>
<comment type="caution">
    <text evidence="7">The sequence shown here is derived from an EMBL/GenBank/DDBJ whole genome shotgun (WGS) entry which is preliminary data.</text>
</comment>
<keyword evidence="4" id="KW-0326">Glycosidase</keyword>
<evidence type="ECO:0000313" key="8">
    <source>
        <dbReference type="Proteomes" id="UP000266841"/>
    </source>
</evidence>
<keyword evidence="8" id="KW-1185">Reference proteome</keyword>
<dbReference type="InterPro" id="IPR044993">
    <property type="entry name" value="BXL"/>
</dbReference>
<dbReference type="OrthoDB" id="430370at2759"/>
<sequence>PGGAGLRPRIAATCKHLAAYSLETDRFNFSADGIDRTDWEGTYLPAFDACVHAERFLLEHYNASGGGGGGQDRGALGVMCSYNAIDGVPACADPALLKDMLRRDWNFTGLVVSDCWAVDNIHSNHRFVASYEEAVGLALRSGVDLDCGNTFQDFGRLAYDESLLDEDDIDEALSRLFRVLMDLGYFDETDEPDAKSSDDEMEHDQLALEAALQSIVLLKNGINEDEPGPLPLSLAKHKEIALFGPLADNQTVLLGNYHGLPSTIVTPLMGLAKMGVEVAFRQRASVCDFHGESATILVVGLDQSLEAEDQDRTTLLLPVEQRDLIKTISRCSKVRDLPVVLVVVSGGMVDLSRYKNSSDIDAMIHMSYPGQNGGSALAQVLYGAYNPSGKLVGTMYPESYLNEVSLHDMRMRPDGKFPGRTHRYYRGDVIYPFGYGLSYTSFRYAMEFLGGTVKVTVSNSGSMDGSVAVLLFHSAPQAGNEQEPFRSLIGFEKIYVSVGDSQLVSFDVSKRMNPGEAGSHTFRIENESIDVEVL</sequence>
<organism evidence="7 8">
    <name type="scientific">Thalassiosira oceanica</name>
    <name type="common">Marine diatom</name>
    <dbReference type="NCBI Taxonomy" id="159749"/>
    <lineage>
        <taxon>Eukaryota</taxon>
        <taxon>Sar</taxon>
        <taxon>Stramenopiles</taxon>
        <taxon>Ochrophyta</taxon>
        <taxon>Bacillariophyta</taxon>
        <taxon>Coscinodiscophyceae</taxon>
        <taxon>Thalassiosirophycidae</taxon>
        <taxon>Thalassiosirales</taxon>
        <taxon>Thalassiosiraceae</taxon>
        <taxon>Thalassiosira</taxon>
    </lineage>
</organism>
<dbReference type="PANTHER" id="PTHR42721:SF3">
    <property type="entry name" value="BETA-D-XYLOSIDASE 5-RELATED"/>
    <property type="match status" value="1"/>
</dbReference>
<evidence type="ECO:0000313" key="7">
    <source>
        <dbReference type="EMBL" id="EJK75223.1"/>
    </source>
</evidence>
<dbReference type="eggNOG" id="ENOG502QQ55">
    <property type="taxonomic scope" value="Eukaryota"/>
</dbReference>
<dbReference type="PANTHER" id="PTHR42721">
    <property type="entry name" value="SUGAR HYDROLASE-RELATED"/>
    <property type="match status" value="1"/>
</dbReference>
<evidence type="ECO:0000259" key="5">
    <source>
        <dbReference type="Pfam" id="PF00933"/>
    </source>
</evidence>
<dbReference type="Pfam" id="PF00933">
    <property type="entry name" value="Glyco_hydro_3"/>
    <property type="match status" value="1"/>
</dbReference>
<comment type="similarity">
    <text evidence="1">Belongs to the glycosyl hydrolase 3 family.</text>
</comment>
<dbReference type="Gene3D" id="2.60.40.10">
    <property type="entry name" value="Immunoglobulins"/>
    <property type="match status" value="1"/>
</dbReference>
<dbReference type="GO" id="GO:0009044">
    <property type="term" value="F:xylan 1,4-beta-xylosidase activity"/>
    <property type="evidence" value="ECO:0007669"/>
    <property type="project" value="InterPro"/>
</dbReference>
<dbReference type="Gene3D" id="3.20.20.300">
    <property type="entry name" value="Glycoside hydrolase, family 3, N-terminal domain"/>
    <property type="match status" value="1"/>
</dbReference>
<evidence type="ECO:0000259" key="6">
    <source>
        <dbReference type="Pfam" id="PF01915"/>
    </source>
</evidence>
<dbReference type="InterPro" id="IPR036881">
    <property type="entry name" value="Glyco_hydro_3_C_sf"/>
</dbReference>
<dbReference type="Pfam" id="PF01915">
    <property type="entry name" value="Glyco_hydro_3_C"/>
    <property type="match status" value="1"/>
</dbReference>
<gene>
    <name evidence="7" type="ORF">THAOC_03061</name>
</gene>
<dbReference type="AlphaFoldDB" id="K0T961"/>
<keyword evidence="3" id="KW-0378">Hydrolase</keyword>
<dbReference type="SUPFAM" id="SSF51445">
    <property type="entry name" value="(Trans)glycosidases"/>
    <property type="match status" value="1"/>
</dbReference>